<protein>
    <submittedName>
        <fullName evidence="3">DUF402 domain-containing protein</fullName>
    </submittedName>
</protein>
<dbReference type="EMBL" id="JAUHMF010000002">
    <property type="protein sequence ID" value="MDT8898521.1"/>
    <property type="molecule type" value="Genomic_DNA"/>
</dbReference>
<keyword evidence="1" id="KW-0378">Hydrolase</keyword>
<evidence type="ECO:0000259" key="2">
    <source>
        <dbReference type="Pfam" id="PF04167"/>
    </source>
</evidence>
<keyword evidence="4" id="KW-1185">Reference proteome</keyword>
<sequence>MSADEWVWVIKKDVTGREMWRYRGRVVARYPCGALVEAFFDREEMPFFGVVLRPGDRFLEAYFSDRWYNLFEIHDRDTDALKAWYANITRPAEISVEAIAYVDLALDLLVYPDGQQKVLDEAEFAALPLTVDERLHALAALGELQSLWAAPGAPLRWQGLRGLFAT</sequence>
<dbReference type="PANTHER" id="PTHR39159">
    <property type="match status" value="1"/>
</dbReference>
<evidence type="ECO:0000313" key="3">
    <source>
        <dbReference type="EMBL" id="MDT8898521.1"/>
    </source>
</evidence>
<gene>
    <name evidence="3" type="ORF">QYE77_09595</name>
</gene>
<name>A0ABU3NRQ4_9CHLR</name>
<dbReference type="PANTHER" id="PTHR39159:SF1">
    <property type="entry name" value="UPF0374 PROTEIN YGAC"/>
    <property type="match status" value="1"/>
</dbReference>
<dbReference type="InterPro" id="IPR050212">
    <property type="entry name" value="Ntdp-like"/>
</dbReference>
<proteinExistence type="predicted"/>
<comment type="caution">
    <text evidence="3">The sequence shown here is derived from an EMBL/GenBank/DDBJ whole genome shotgun (WGS) entry which is preliminary data.</text>
</comment>
<dbReference type="RefSeq" id="WP_315625182.1">
    <property type="nucleotide sequence ID" value="NZ_JAUHMF010000002.1"/>
</dbReference>
<dbReference type="Pfam" id="PF04167">
    <property type="entry name" value="DUF402"/>
    <property type="match status" value="1"/>
</dbReference>
<dbReference type="InterPro" id="IPR035930">
    <property type="entry name" value="FomD-like_sf"/>
</dbReference>
<evidence type="ECO:0000256" key="1">
    <source>
        <dbReference type="ARBA" id="ARBA00022801"/>
    </source>
</evidence>
<reference evidence="3 4" key="1">
    <citation type="submission" date="2023-07" db="EMBL/GenBank/DDBJ databases">
        <title>Novel species of Thermanaerothrix with wide hydrolytic capabilities.</title>
        <authorList>
            <person name="Zayulina K.S."/>
            <person name="Podosokorskaya O.A."/>
            <person name="Elcheninov A.G."/>
        </authorList>
    </citation>
    <scope>NUCLEOTIDE SEQUENCE [LARGE SCALE GENOMIC DNA]</scope>
    <source>
        <strain evidence="3 4">4228-RoL</strain>
    </source>
</reference>
<dbReference type="Gene3D" id="2.40.380.10">
    <property type="entry name" value="FomD-like"/>
    <property type="match status" value="1"/>
</dbReference>
<dbReference type="Proteomes" id="UP001254165">
    <property type="component" value="Unassembled WGS sequence"/>
</dbReference>
<dbReference type="InterPro" id="IPR007295">
    <property type="entry name" value="DUF402"/>
</dbReference>
<feature type="domain" description="DUF402" evidence="2">
    <location>
        <begin position="46"/>
        <end position="126"/>
    </location>
</feature>
<organism evidence="3 4">
    <name type="scientific">Thermanaerothrix solaris</name>
    <dbReference type="NCBI Taxonomy" id="3058434"/>
    <lineage>
        <taxon>Bacteria</taxon>
        <taxon>Bacillati</taxon>
        <taxon>Chloroflexota</taxon>
        <taxon>Anaerolineae</taxon>
        <taxon>Anaerolineales</taxon>
        <taxon>Anaerolineaceae</taxon>
        <taxon>Thermanaerothrix</taxon>
    </lineage>
</organism>
<evidence type="ECO:0000313" key="4">
    <source>
        <dbReference type="Proteomes" id="UP001254165"/>
    </source>
</evidence>
<accession>A0ABU3NRQ4</accession>
<dbReference type="SUPFAM" id="SSF159234">
    <property type="entry name" value="FomD-like"/>
    <property type="match status" value="1"/>
</dbReference>